<dbReference type="SUPFAM" id="SSF54637">
    <property type="entry name" value="Thioesterase/thiol ester dehydrase-isomerase"/>
    <property type="match status" value="2"/>
</dbReference>
<evidence type="ECO:0000259" key="4">
    <source>
        <dbReference type="Pfam" id="PF02551"/>
    </source>
</evidence>
<evidence type="ECO:0000313" key="7">
    <source>
        <dbReference type="Proteomes" id="UP001553715"/>
    </source>
</evidence>
<evidence type="ECO:0000313" key="6">
    <source>
        <dbReference type="EMBL" id="MEW1974647.1"/>
    </source>
</evidence>
<reference evidence="6 7" key="1">
    <citation type="submission" date="2024-06" db="EMBL/GenBank/DDBJ databases">
        <title>The Natural Products Discovery Center: Release of the First 8490 Sequenced Strains for Exploring Actinobacteria Biosynthetic Diversity.</title>
        <authorList>
            <person name="Kalkreuter E."/>
            <person name="Kautsar S.A."/>
            <person name="Yang D."/>
            <person name="Bader C.D."/>
            <person name="Teijaro C.N."/>
            <person name="Fluegel L."/>
            <person name="Davis C.M."/>
            <person name="Simpson J.R."/>
            <person name="Lauterbach L."/>
            <person name="Steele A.D."/>
            <person name="Gui C."/>
            <person name="Meng S."/>
            <person name="Li G."/>
            <person name="Viehrig K."/>
            <person name="Ye F."/>
            <person name="Su P."/>
            <person name="Kiefer A.F."/>
            <person name="Nichols A."/>
            <person name="Cepeda A.J."/>
            <person name="Yan W."/>
            <person name="Fan B."/>
            <person name="Jiang Y."/>
            <person name="Adhikari A."/>
            <person name="Zheng C.-J."/>
            <person name="Schuster L."/>
            <person name="Cowan T.M."/>
            <person name="Smanski M.J."/>
            <person name="Chevrette M.G."/>
            <person name="De Carvalho L.P.S."/>
            <person name="Shen B."/>
        </authorList>
    </citation>
    <scope>NUCLEOTIDE SEQUENCE [LARGE SCALE GENOMIC DNA]</scope>
    <source>
        <strain evidence="6 7">NPDC077434</strain>
    </source>
</reference>
<dbReference type="CDD" id="cd03445">
    <property type="entry name" value="Thioesterase_II_repeat2"/>
    <property type="match status" value="1"/>
</dbReference>
<keyword evidence="7" id="KW-1185">Reference proteome</keyword>
<name>A0ABV3LH06_9MICO</name>
<dbReference type="Gene3D" id="2.40.160.210">
    <property type="entry name" value="Acyl-CoA thioesterase, double hotdog domain"/>
    <property type="match status" value="1"/>
</dbReference>
<dbReference type="InterPro" id="IPR025652">
    <property type="entry name" value="TesB_C"/>
</dbReference>
<evidence type="ECO:0000256" key="2">
    <source>
        <dbReference type="ARBA" id="ARBA00022801"/>
    </source>
</evidence>
<dbReference type="InterPro" id="IPR049449">
    <property type="entry name" value="TesB_ACOT8-like_N"/>
</dbReference>
<accession>A0ABV3LH06</accession>
<evidence type="ECO:0000256" key="3">
    <source>
        <dbReference type="SAM" id="MobiDB-lite"/>
    </source>
</evidence>
<dbReference type="PANTHER" id="PTHR11066:SF34">
    <property type="entry name" value="ACYL-COENZYME A THIOESTERASE 8"/>
    <property type="match status" value="1"/>
</dbReference>
<feature type="region of interest" description="Disordered" evidence="3">
    <location>
        <begin position="124"/>
        <end position="145"/>
    </location>
</feature>
<gene>
    <name evidence="6" type="ORF">AB0301_06140</name>
</gene>
<dbReference type="EMBL" id="JBFBMH010000006">
    <property type="protein sequence ID" value="MEW1974647.1"/>
    <property type="molecule type" value="Genomic_DNA"/>
</dbReference>
<organism evidence="6 7">
    <name type="scientific">Microbacterium profundi</name>
    <dbReference type="NCBI Taxonomy" id="450380"/>
    <lineage>
        <taxon>Bacteria</taxon>
        <taxon>Bacillati</taxon>
        <taxon>Actinomycetota</taxon>
        <taxon>Actinomycetes</taxon>
        <taxon>Micrococcales</taxon>
        <taxon>Microbacteriaceae</taxon>
        <taxon>Microbacterium</taxon>
    </lineage>
</organism>
<dbReference type="Pfam" id="PF13622">
    <property type="entry name" value="4HBT_3"/>
    <property type="match status" value="1"/>
</dbReference>
<dbReference type="Proteomes" id="UP001553715">
    <property type="component" value="Unassembled WGS sequence"/>
</dbReference>
<evidence type="ECO:0000256" key="1">
    <source>
        <dbReference type="ARBA" id="ARBA00006538"/>
    </source>
</evidence>
<dbReference type="Pfam" id="PF02551">
    <property type="entry name" value="Acyl_CoA_thio"/>
    <property type="match status" value="1"/>
</dbReference>
<dbReference type="PANTHER" id="PTHR11066">
    <property type="entry name" value="ACYL-COA THIOESTERASE"/>
    <property type="match status" value="1"/>
</dbReference>
<protein>
    <submittedName>
        <fullName evidence="6">Acyl-CoA thioesterase II</fullName>
    </submittedName>
</protein>
<feature type="domain" description="Acyl-CoA thioesterase 2 C-terminal" evidence="4">
    <location>
        <begin position="176"/>
        <end position="286"/>
    </location>
</feature>
<dbReference type="CDD" id="cd03444">
    <property type="entry name" value="Thioesterase_II_repeat1"/>
    <property type="match status" value="1"/>
</dbReference>
<dbReference type="InterPro" id="IPR042171">
    <property type="entry name" value="Acyl-CoA_hotdog"/>
</dbReference>
<comment type="similarity">
    <text evidence="1">Belongs to the C/M/P thioester hydrolase family.</text>
</comment>
<sequence>MSEAARAQASVDNLLEVLDLDETQARTEEDIFTGRSHSMPTGRIYGGQVLGQSLIAAERTMPEDRAVHSMHGYFLRPGDSTQGLTIAVDRIHDGRSFSTRRSQAYQNGVPIFSMIASFQDEAPGVEHAQPMPGGVPAPDDIPSDEARVEGGHPQALRMLTDRPVDMRHVESPLYLVADGERKAQQAVWMRMRAPMPEDPRLHRAALAYLSDMSIQESILRAHGVPWAMPGLKVASLDHAMWWHRPARVDEWLLYVQESPNARGGRGLATGRIYTHDGDLAASVTQEIMIRVPDA</sequence>
<keyword evidence="2" id="KW-0378">Hydrolase</keyword>
<proteinExistence type="inferred from homology"/>
<dbReference type="InterPro" id="IPR029069">
    <property type="entry name" value="HotDog_dom_sf"/>
</dbReference>
<comment type="caution">
    <text evidence="6">The sequence shown here is derived from an EMBL/GenBank/DDBJ whole genome shotgun (WGS) entry which is preliminary data.</text>
</comment>
<feature type="domain" description="Acyl-CoA thioesterase-like N-terminal HotDog" evidence="5">
    <location>
        <begin position="38"/>
        <end position="119"/>
    </location>
</feature>
<evidence type="ECO:0000259" key="5">
    <source>
        <dbReference type="Pfam" id="PF13622"/>
    </source>
</evidence>
<dbReference type="InterPro" id="IPR003703">
    <property type="entry name" value="Acyl_CoA_thio"/>
</dbReference>
<dbReference type="RefSeq" id="WP_033107188.1">
    <property type="nucleotide sequence ID" value="NZ_JAJVKR010000001.1"/>
</dbReference>